<dbReference type="InterPro" id="IPR047664">
    <property type="entry name" value="SWEET"/>
</dbReference>
<comment type="subcellular location">
    <subcellularLocation>
        <location evidence="1">Cell membrane</location>
        <topology evidence="1">Multi-pass membrane protein</topology>
    </subcellularLocation>
</comment>
<evidence type="ECO:0000256" key="2">
    <source>
        <dbReference type="ARBA" id="ARBA00007809"/>
    </source>
</evidence>
<reference evidence="14" key="1">
    <citation type="submission" date="2024-06" db="EMBL/GenBank/DDBJ databases">
        <authorList>
            <person name="Ryan C."/>
        </authorList>
    </citation>
    <scope>NUCLEOTIDE SEQUENCE [LARGE SCALE GENOMIC DNA]</scope>
</reference>
<evidence type="ECO:0000256" key="11">
    <source>
        <dbReference type="ARBA" id="ARBA00038715"/>
    </source>
</evidence>
<keyword evidence="3" id="KW-0813">Transport</keyword>
<evidence type="ECO:0000256" key="9">
    <source>
        <dbReference type="ARBA" id="ARBA00023136"/>
    </source>
</evidence>
<evidence type="ECO:0000256" key="8">
    <source>
        <dbReference type="ARBA" id="ARBA00022989"/>
    </source>
</evidence>
<keyword evidence="9 12" id="KW-0472">Membrane</keyword>
<evidence type="ECO:0000256" key="12">
    <source>
        <dbReference type="SAM" id="Phobius"/>
    </source>
</evidence>
<comment type="subunit">
    <text evidence="11">Forms homooligomers and/or heterooligomers.</text>
</comment>
<feature type="transmembrane region" description="Helical" evidence="12">
    <location>
        <begin position="198"/>
        <end position="219"/>
    </location>
</feature>
<evidence type="ECO:0000256" key="1">
    <source>
        <dbReference type="ARBA" id="ARBA00004651"/>
    </source>
</evidence>
<feature type="transmembrane region" description="Helical" evidence="12">
    <location>
        <begin position="170"/>
        <end position="192"/>
    </location>
</feature>
<feature type="transmembrane region" description="Helical" evidence="12">
    <location>
        <begin position="50"/>
        <end position="67"/>
    </location>
</feature>
<keyword evidence="7" id="KW-0677">Repeat</keyword>
<name>A0ABC9A3G3_9POAL</name>
<feature type="transmembrane region" description="Helical" evidence="12">
    <location>
        <begin position="12"/>
        <end position="38"/>
    </location>
</feature>
<keyword evidence="8 12" id="KW-1133">Transmembrane helix</keyword>
<reference evidence="13 14" key="2">
    <citation type="submission" date="2024-10" db="EMBL/GenBank/DDBJ databases">
        <authorList>
            <person name="Ryan C."/>
        </authorList>
    </citation>
    <scope>NUCLEOTIDE SEQUENCE [LARGE SCALE GENOMIC DNA]</scope>
</reference>
<evidence type="ECO:0000256" key="5">
    <source>
        <dbReference type="ARBA" id="ARBA00022597"/>
    </source>
</evidence>
<dbReference type="InterPro" id="IPR004316">
    <property type="entry name" value="SWEET_rpt"/>
</dbReference>
<dbReference type="PANTHER" id="PTHR10791:SF50">
    <property type="entry name" value="BIDIRECTIONAL SUGAR TRANSPORTER SWEET15"/>
    <property type="match status" value="1"/>
</dbReference>
<keyword evidence="14" id="KW-1185">Reference proteome</keyword>
<feature type="transmembrane region" description="Helical" evidence="12">
    <location>
        <begin position="73"/>
        <end position="95"/>
    </location>
</feature>
<comment type="function">
    <text evidence="10">Mediates both low-affinity uptake and efflux of sugar across the plasma membrane.</text>
</comment>
<keyword evidence="6 12" id="KW-0812">Transmembrane</keyword>
<evidence type="ECO:0000256" key="10">
    <source>
        <dbReference type="ARBA" id="ARBA00037238"/>
    </source>
</evidence>
<proteinExistence type="inferred from homology"/>
<gene>
    <name evidence="13" type="ORF">URODEC1_LOCUS49471</name>
</gene>
<evidence type="ECO:0000313" key="14">
    <source>
        <dbReference type="Proteomes" id="UP001497457"/>
    </source>
</evidence>
<dbReference type="PANTHER" id="PTHR10791">
    <property type="entry name" value="RAG1-ACTIVATING PROTEIN 1"/>
    <property type="match status" value="1"/>
</dbReference>
<evidence type="ECO:0000256" key="7">
    <source>
        <dbReference type="ARBA" id="ARBA00022737"/>
    </source>
</evidence>
<keyword evidence="4" id="KW-1003">Cell membrane</keyword>
<accession>A0ABC9A3G3</accession>
<sequence>MAFLNMEQQTWAFTFGILGNIISLMVFLSPLPTFYRVFRKKSTEGFQSTPYVVTLFSCMLWIFYALLKSGSELLVTINGVGCVIETVYIAMYLAYAPRPARALTAKMLLGLNVGVFGLVALVTMLLPKHGGSNLLRVHVLGWICVSVALSVFAAPLSIMRQVIRTKSVEFMPFSLSFFLVVSAVIWFAYGALKKDVFVAFPNVLGFVFGLVQMGLYMAYRKAKPAAVMVEEVKLPEHATKEVVAAAAPPHEGSRASCGAEVHPIDIVLPAEETPVAAAVAAAAPEPVVAAHDDPHVAVAIDVEPVTCAAAAAAAARDGLVAPELAVIKPDMAIAVEV</sequence>
<dbReference type="FunFam" id="1.20.1280.290:FF:000003">
    <property type="entry name" value="Bidirectional sugar transporter SWEET"/>
    <property type="match status" value="1"/>
</dbReference>
<comment type="similarity">
    <text evidence="2">Belongs to the SWEET sugar transporter family.</text>
</comment>
<dbReference type="Pfam" id="PF03083">
    <property type="entry name" value="MtN3_slv"/>
    <property type="match status" value="2"/>
</dbReference>
<evidence type="ECO:0008006" key="15">
    <source>
        <dbReference type="Google" id="ProtNLM"/>
    </source>
</evidence>
<dbReference type="EMBL" id="OZ075112">
    <property type="protein sequence ID" value="CAL4969164.1"/>
    <property type="molecule type" value="Genomic_DNA"/>
</dbReference>
<feature type="transmembrane region" description="Helical" evidence="12">
    <location>
        <begin position="107"/>
        <end position="127"/>
    </location>
</feature>
<evidence type="ECO:0000256" key="6">
    <source>
        <dbReference type="ARBA" id="ARBA00022692"/>
    </source>
</evidence>
<evidence type="ECO:0000256" key="4">
    <source>
        <dbReference type="ARBA" id="ARBA00022475"/>
    </source>
</evidence>
<protein>
    <recommendedName>
        <fullName evidence="15">Bidirectional sugar transporter SWEET</fullName>
    </recommendedName>
</protein>
<dbReference type="GO" id="GO:0005886">
    <property type="term" value="C:plasma membrane"/>
    <property type="evidence" value="ECO:0007669"/>
    <property type="project" value="UniProtKB-SubCell"/>
</dbReference>
<keyword evidence="5" id="KW-0762">Sugar transport</keyword>
<organism evidence="13 14">
    <name type="scientific">Urochloa decumbens</name>
    <dbReference type="NCBI Taxonomy" id="240449"/>
    <lineage>
        <taxon>Eukaryota</taxon>
        <taxon>Viridiplantae</taxon>
        <taxon>Streptophyta</taxon>
        <taxon>Embryophyta</taxon>
        <taxon>Tracheophyta</taxon>
        <taxon>Spermatophyta</taxon>
        <taxon>Magnoliopsida</taxon>
        <taxon>Liliopsida</taxon>
        <taxon>Poales</taxon>
        <taxon>Poaceae</taxon>
        <taxon>PACMAD clade</taxon>
        <taxon>Panicoideae</taxon>
        <taxon>Panicodae</taxon>
        <taxon>Paniceae</taxon>
        <taxon>Melinidinae</taxon>
        <taxon>Urochloa</taxon>
    </lineage>
</organism>
<feature type="transmembrane region" description="Helical" evidence="12">
    <location>
        <begin position="139"/>
        <end position="158"/>
    </location>
</feature>
<dbReference type="Gene3D" id="1.20.1280.290">
    <property type="match status" value="2"/>
</dbReference>
<dbReference type="Proteomes" id="UP001497457">
    <property type="component" value="Chromosome 2b"/>
</dbReference>
<dbReference type="FunFam" id="1.20.1280.290:FF:000001">
    <property type="entry name" value="Bidirectional sugar transporter SWEET"/>
    <property type="match status" value="1"/>
</dbReference>
<evidence type="ECO:0000256" key="3">
    <source>
        <dbReference type="ARBA" id="ARBA00022448"/>
    </source>
</evidence>
<dbReference type="AlphaFoldDB" id="A0ABC9A3G3"/>
<evidence type="ECO:0000313" key="13">
    <source>
        <dbReference type="EMBL" id="CAL4969164.1"/>
    </source>
</evidence>